<gene>
    <name evidence="8" type="ORF">F0L74_25985</name>
</gene>
<organism evidence="8 9">
    <name type="scientific">Chitinophaga agrisoli</name>
    <dbReference type="NCBI Taxonomy" id="2607653"/>
    <lineage>
        <taxon>Bacteria</taxon>
        <taxon>Pseudomonadati</taxon>
        <taxon>Bacteroidota</taxon>
        <taxon>Chitinophagia</taxon>
        <taxon>Chitinophagales</taxon>
        <taxon>Chitinophagaceae</taxon>
        <taxon>Chitinophaga</taxon>
    </lineage>
</organism>
<proteinExistence type="inferred from homology"/>
<dbReference type="GO" id="GO:0046677">
    <property type="term" value="P:response to antibiotic"/>
    <property type="evidence" value="ECO:0007669"/>
    <property type="project" value="UniProtKB-UniRule"/>
</dbReference>
<dbReference type="InterPro" id="IPR012338">
    <property type="entry name" value="Beta-lactam/transpept-like"/>
</dbReference>
<evidence type="ECO:0000256" key="5">
    <source>
        <dbReference type="RuleBase" id="RU361140"/>
    </source>
</evidence>
<dbReference type="Proteomes" id="UP000324611">
    <property type="component" value="Unassembled WGS sequence"/>
</dbReference>
<evidence type="ECO:0000259" key="7">
    <source>
        <dbReference type="Pfam" id="PF00144"/>
    </source>
</evidence>
<evidence type="ECO:0000256" key="2">
    <source>
        <dbReference type="ARBA" id="ARBA00007840"/>
    </source>
</evidence>
<reference evidence="8 9" key="2">
    <citation type="submission" date="2019-09" db="EMBL/GenBank/DDBJ databases">
        <authorList>
            <person name="Jin C."/>
        </authorList>
    </citation>
    <scope>NUCLEOTIDE SEQUENCE [LARGE SCALE GENOMIC DNA]</scope>
    <source>
        <strain evidence="8 9">BN140078</strain>
    </source>
</reference>
<comment type="catalytic activity">
    <reaction evidence="1 5">
        <text>a beta-lactam + H2O = a substituted beta-amino acid</text>
        <dbReference type="Rhea" id="RHEA:20401"/>
        <dbReference type="ChEBI" id="CHEBI:15377"/>
        <dbReference type="ChEBI" id="CHEBI:35627"/>
        <dbReference type="ChEBI" id="CHEBI:140347"/>
        <dbReference type="EC" id="3.5.2.6"/>
    </reaction>
</comment>
<dbReference type="SUPFAM" id="SSF56601">
    <property type="entry name" value="beta-lactamase/transpeptidase-like"/>
    <property type="match status" value="1"/>
</dbReference>
<dbReference type="RefSeq" id="WP_149840823.1">
    <property type="nucleotide sequence ID" value="NZ_VUOC01000004.1"/>
</dbReference>
<evidence type="ECO:0000313" key="9">
    <source>
        <dbReference type="Proteomes" id="UP000324611"/>
    </source>
</evidence>
<comment type="similarity">
    <text evidence="2 5">Belongs to the class-C beta-lactamase family.</text>
</comment>
<dbReference type="PANTHER" id="PTHR46825:SF9">
    <property type="entry name" value="BETA-LACTAMASE-RELATED DOMAIN-CONTAINING PROTEIN"/>
    <property type="match status" value="1"/>
</dbReference>
<dbReference type="InterPro" id="IPR001586">
    <property type="entry name" value="Beta-lactam_class-C_AS"/>
</dbReference>
<dbReference type="AlphaFoldDB" id="A0A5B2VLB6"/>
<dbReference type="Pfam" id="PF00144">
    <property type="entry name" value="Beta-lactamase"/>
    <property type="match status" value="1"/>
</dbReference>
<feature type="chain" id="PRO_5022998670" description="Beta-lactamase" evidence="6">
    <location>
        <begin position="20"/>
        <end position="383"/>
    </location>
</feature>
<evidence type="ECO:0000313" key="8">
    <source>
        <dbReference type="EMBL" id="KAA2239644.1"/>
    </source>
</evidence>
<dbReference type="GO" id="GO:0017001">
    <property type="term" value="P:antibiotic catabolic process"/>
    <property type="evidence" value="ECO:0007669"/>
    <property type="project" value="InterPro"/>
</dbReference>
<comment type="caution">
    <text evidence="8">The sequence shown here is derived from an EMBL/GenBank/DDBJ whole genome shotgun (WGS) entry which is preliminary data.</text>
</comment>
<dbReference type="EC" id="3.5.2.6" evidence="5"/>
<dbReference type="InterPro" id="IPR050491">
    <property type="entry name" value="AmpC-like"/>
</dbReference>
<keyword evidence="3 5" id="KW-0378">Hydrolase</keyword>
<dbReference type="PANTHER" id="PTHR46825">
    <property type="entry name" value="D-ALANYL-D-ALANINE-CARBOXYPEPTIDASE/ENDOPEPTIDASE AMPH"/>
    <property type="match status" value="1"/>
</dbReference>
<dbReference type="InterPro" id="IPR001466">
    <property type="entry name" value="Beta-lactam-related"/>
</dbReference>
<dbReference type="Gene3D" id="3.40.710.10">
    <property type="entry name" value="DD-peptidase/beta-lactamase superfamily"/>
    <property type="match status" value="1"/>
</dbReference>
<evidence type="ECO:0000256" key="3">
    <source>
        <dbReference type="ARBA" id="ARBA00022801"/>
    </source>
</evidence>
<dbReference type="GO" id="GO:0008800">
    <property type="term" value="F:beta-lactamase activity"/>
    <property type="evidence" value="ECO:0007669"/>
    <property type="project" value="UniProtKB-UniRule"/>
</dbReference>
<keyword evidence="6" id="KW-0732">Signal</keyword>
<evidence type="ECO:0000256" key="4">
    <source>
        <dbReference type="ARBA" id="ARBA00023251"/>
    </source>
</evidence>
<feature type="domain" description="Beta-lactamase-related" evidence="7">
    <location>
        <begin position="45"/>
        <end position="357"/>
    </location>
</feature>
<dbReference type="GO" id="GO:0030288">
    <property type="term" value="C:outer membrane-bounded periplasmic space"/>
    <property type="evidence" value="ECO:0007669"/>
    <property type="project" value="InterPro"/>
</dbReference>
<protein>
    <recommendedName>
        <fullName evidence="5">Beta-lactamase</fullName>
        <ecNumber evidence="5">3.5.2.6</ecNumber>
    </recommendedName>
</protein>
<dbReference type="EMBL" id="VUOC01000004">
    <property type="protein sequence ID" value="KAA2239644.1"/>
    <property type="molecule type" value="Genomic_DNA"/>
</dbReference>
<accession>A0A5B2VLB6</accession>
<keyword evidence="9" id="KW-1185">Reference proteome</keyword>
<keyword evidence="4 5" id="KW-0046">Antibiotic resistance</keyword>
<feature type="signal peptide" evidence="6">
    <location>
        <begin position="1"/>
        <end position="19"/>
    </location>
</feature>
<reference evidence="8 9" key="1">
    <citation type="submission" date="2019-09" db="EMBL/GenBank/DDBJ databases">
        <title>Chitinophaga ginsengihumi sp. nov., isolated from soil of ginseng rhizosphere.</title>
        <authorList>
            <person name="Lee J."/>
        </authorList>
    </citation>
    <scope>NUCLEOTIDE SEQUENCE [LARGE SCALE GENOMIC DNA]</scope>
    <source>
        <strain evidence="8 9">BN140078</strain>
    </source>
</reference>
<sequence>MKGLFTVSLILCFSFTAGAQTSQPTGTAPYPTTLINSIVQSAALDFMKDSARVGLSIGIYHDGRAYTFHYGSSQKGKDSRPTDNTIYEIGSISKTFTGLLLAKAIADKKISLDDDVTKYLQAPYPNLDYKGQPVKIIHLANHTSGLPPFLPDRPDIFQHSKDSIPFLLADLHKSYTKEQFLKDLHGIRPDTIPGFKYKYSNTGGQLLGFILENVYHKTFEQLVQEYITAPLDMKRTHAVNKAGFAELAKGYDANGVIMPYMPALMGPSGGIYSSLSDMLRYVRFQLKEENGLVRFSHTATQVYTDSTAIGLFWRINRITPSIRKIWHTGGTFGFSSYCVLYPDFNTGIILLSNEFDMTSQGELVGTADKIFEALISAGLIKHS</sequence>
<evidence type="ECO:0000256" key="1">
    <source>
        <dbReference type="ARBA" id="ARBA00001526"/>
    </source>
</evidence>
<name>A0A5B2VLB6_9BACT</name>
<dbReference type="PROSITE" id="PS00336">
    <property type="entry name" value="BETA_LACTAMASE_C"/>
    <property type="match status" value="1"/>
</dbReference>
<evidence type="ECO:0000256" key="6">
    <source>
        <dbReference type="SAM" id="SignalP"/>
    </source>
</evidence>